<dbReference type="SUPFAM" id="SSF50156">
    <property type="entry name" value="PDZ domain-like"/>
    <property type="match status" value="1"/>
</dbReference>
<dbReference type="OrthoDB" id="5854685at2759"/>
<dbReference type="EMBL" id="UZAN01056648">
    <property type="protein sequence ID" value="VDP91351.1"/>
    <property type="molecule type" value="Genomic_DNA"/>
</dbReference>
<evidence type="ECO:0000259" key="2">
    <source>
        <dbReference type="PROSITE" id="PS50106"/>
    </source>
</evidence>
<dbReference type="PANTHER" id="PTHR45706">
    <property type="entry name" value="TYROSINE-PROTEIN PHOSPHATASE"/>
    <property type="match status" value="1"/>
</dbReference>
<proteinExistence type="predicted"/>
<dbReference type="Gene3D" id="2.30.42.10">
    <property type="match status" value="1"/>
</dbReference>
<feature type="domain" description="PDZ" evidence="2">
    <location>
        <begin position="65"/>
        <end position="139"/>
    </location>
</feature>
<dbReference type="SMART" id="SM00228">
    <property type="entry name" value="PDZ"/>
    <property type="match status" value="1"/>
</dbReference>
<dbReference type="Pfam" id="PF00595">
    <property type="entry name" value="PDZ"/>
    <property type="match status" value="1"/>
</dbReference>
<accession>A0A183B4E3</accession>
<gene>
    <name evidence="3" type="ORF">ECPE_LOCUS14079</name>
</gene>
<dbReference type="WBParaSite" id="ECPE_0001411801-mRNA-1">
    <property type="protein sequence ID" value="ECPE_0001411801-mRNA-1"/>
    <property type="gene ID" value="ECPE_0001411801"/>
</dbReference>
<dbReference type="AlphaFoldDB" id="A0A183B4E3"/>
<dbReference type="GO" id="GO:0004725">
    <property type="term" value="F:protein tyrosine phosphatase activity"/>
    <property type="evidence" value="ECO:0007669"/>
    <property type="project" value="TreeGrafter"/>
</dbReference>
<evidence type="ECO:0000313" key="3">
    <source>
        <dbReference type="EMBL" id="VDP91351.1"/>
    </source>
</evidence>
<dbReference type="PROSITE" id="PS50106">
    <property type="entry name" value="PDZ"/>
    <property type="match status" value="1"/>
</dbReference>
<organism evidence="5">
    <name type="scientific">Echinostoma caproni</name>
    <dbReference type="NCBI Taxonomy" id="27848"/>
    <lineage>
        <taxon>Eukaryota</taxon>
        <taxon>Metazoa</taxon>
        <taxon>Spiralia</taxon>
        <taxon>Lophotrochozoa</taxon>
        <taxon>Platyhelminthes</taxon>
        <taxon>Trematoda</taxon>
        <taxon>Digenea</taxon>
        <taxon>Plagiorchiida</taxon>
        <taxon>Echinostomata</taxon>
        <taxon>Echinostomatoidea</taxon>
        <taxon>Echinostomatidae</taxon>
        <taxon>Echinostoma</taxon>
    </lineage>
</organism>
<evidence type="ECO:0000256" key="1">
    <source>
        <dbReference type="SAM" id="MobiDB-lite"/>
    </source>
</evidence>
<evidence type="ECO:0000313" key="5">
    <source>
        <dbReference type="WBParaSite" id="ECPE_0001411801-mRNA-1"/>
    </source>
</evidence>
<name>A0A183B4E3_9TREM</name>
<dbReference type="InterPro" id="IPR036034">
    <property type="entry name" value="PDZ_sf"/>
</dbReference>
<feature type="compositionally biased region" description="Low complexity" evidence="1">
    <location>
        <begin position="1"/>
        <end position="14"/>
    </location>
</feature>
<protein>
    <submittedName>
        <fullName evidence="5">PDZ domain-containing protein</fullName>
    </submittedName>
</protein>
<dbReference type="InterPro" id="IPR001478">
    <property type="entry name" value="PDZ"/>
</dbReference>
<keyword evidence="4" id="KW-1185">Reference proteome</keyword>
<dbReference type="Proteomes" id="UP000272942">
    <property type="component" value="Unassembled WGS sequence"/>
</dbReference>
<reference evidence="5" key="1">
    <citation type="submission" date="2016-06" db="UniProtKB">
        <authorList>
            <consortium name="WormBaseParasite"/>
        </authorList>
    </citation>
    <scope>IDENTIFICATION</scope>
</reference>
<evidence type="ECO:0000313" key="4">
    <source>
        <dbReference type="Proteomes" id="UP000272942"/>
    </source>
</evidence>
<feature type="region of interest" description="Disordered" evidence="1">
    <location>
        <begin position="1"/>
        <end position="36"/>
    </location>
</feature>
<dbReference type="PANTHER" id="PTHR45706:SF4">
    <property type="entry name" value="TYROSINE-PROTEIN PHOSPHATASE"/>
    <property type="match status" value="1"/>
</dbReference>
<reference evidence="3 4" key="2">
    <citation type="submission" date="2018-11" db="EMBL/GenBank/DDBJ databases">
        <authorList>
            <consortium name="Pathogen Informatics"/>
        </authorList>
    </citation>
    <scope>NUCLEOTIDE SEQUENCE [LARGE SCALE GENOMIC DNA]</scope>
    <source>
        <strain evidence="3 4">Egypt</strain>
    </source>
</reference>
<sequence>PLVTPVLTSKTSTPSPSPGFVKDPFHPGAPGGELAGVLSTGTDHALTGTAVTVSNQSPDPTGLVRIRIRPDSHGRFGFNVRGGADHGAPIIVSRVGANMPADLCIPRLSEGDQLCSINGRDVAGCTHAQVVSFIRAASEDRSGVLELLVRPSDYVLDEWNNDEQVLDSGDAPPLPPRASHSIARATSTSVGLTVSSLNGSIRRLNGIPDPTYANAYRNPDHGLTTGSGRNSMVVADIHPLLQSMLDLESGLADGSILTQFEVSNGAVSDVE</sequence>